<dbReference type="PANTHER" id="PTHR24062">
    <property type="entry name" value="VOMERONASAL TYPE-1 RECEPTOR"/>
    <property type="match status" value="1"/>
</dbReference>
<dbReference type="GO" id="GO:0019236">
    <property type="term" value="P:response to pheromone"/>
    <property type="evidence" value="ECO:0007669"/>
    <property type="project" value="UniProtKB-KW"/>
</dbReference>
<evidence type="ECO:0000256" key="2">
    <source>
        <dbReference type="ARBA" id="ARBA00010663"/>
    </source>
</evidence>
<dbReference type="OMA" id="LYKHSQH"/>
<evidence type="ECO:0000256" key="5">
    <source>
        <dbReference type="ARBA" id="ARBA00022692"/>
    </source>
</evidence>
<comment type="subcellular location">
    <subcellularLocation>
        <location evidence="1 11">Cell membrane</location>
        <topology evidence="1 11">Multi-pass membrane protein</topology>
    </subcellularLocation>
</comment>
<evidence type="ECO:0000256" key="6">
    <source>
        <dbReference type="ARBA" id="ARBA00022989"/>
    </source>
</evidence>
<feature type="transmembrane region" description="Helical" evidence="11">
    <location>
        <begin position="12"/>
        <end position="34"/>
    </location>
</feature>
<evidence type="ECO:0000256" key="3">
    <source>
        <dbReference type="ARBA" id="ARBA00022475"/>
    </source>
</evidence>
<accession>A0A3B4CX43</accession>
<keyword evidence="5 11" id="KW-0812">Transmembrane</keyword>
<reference evidence="13 14" key="1">
    <citation type="submission" date="2020-10" db="EMBL/GenBank/DDBJ databases">
        <title>Pygocentrus nattereri (red-bellied piranha) genome, fPygNat1, primary haplotype.</title>
        <authorList>
            <person name="Myers G."/>
            <person name="Meyer A."/>
            <person name="Karagic N."/>
            <person name="Pippel M."/>
            <person name="Winkler S."/>
            <person name="Tracey A."/>
            <person name="Wood J."/>
            <person name="Formenti G."/>
            <person name="Howe K."/>
            <person name="Fedrigo O."/>
            <person name="Jarvis E.D."/>
        </authorList>
    </citation>
    <scope>NUCLEOTIDE SEQUENCE [LARGE SCALE GENOMIC DNA]</scope>
</reference>
<evidence type="ECO:0000256" key="9">
    <source>
        <dbReference type="ARBA" id="ARBA00023170"/>
    </source>
</evidence>
<dbReference type="Proteomes" id="UP001501920">
    <property type="component" value="Chromosome 21"/>
</dbReference>
<protein>
    <recommendedName>
        <fullName evidence="11">Vomeronasal type-1 receptor</fullName>
    </recommendedName>
</protein>
<evidence type="ECO:0000313" key="14">
    <source>
        <dbReference type="Proteomes" id="UP001501920"/>
    </source>
</evidence>
<sequence length="325" mass="34731">MDAEFLARGLLYLSLAVFGVPGNCAVISAFLLALHREGRLLPADAIVLHLASTNLLVVGVRCVLETLATFRIANVFDDAGCKGVIFIYRTSRALSIWLTFVLSSYQCLSIAPPGSRWATARSLFAQYLWVIFLAVWVINISISGPSAVFSVGAKNDTKLMENSINVQFCFVSFPSAYTKDANGAAQTVRDVVPMSLMTTASFVILIFLYRHSRQVKGLRSGAGGGGGGGGGGASAERRAAITVVTLVTLYVLMYGVDNGLWVYTLTVRQTLSSALLSDLRIFFSSLFAAISPIVIIVSNKKVKKHLQCGGEEKAAAGPETTLSTA</sequence>
<feature type="transmembrane region" description="Helical" evidence="11">
    <location>
        <begin position="191"/>
        <end position="209"/>
    </location>
</feature>
<name>A0A3B4CX43_PYGNA</name>
<feature type="transmembrane region" description="Helical" evidence="11">
    <location>
        <begin position="239"/>
        <end position="256"/>
    </location>
</feature>
<keyword evidence="4 11" id="KW-0589">Pheromone response</keyword>
<keyword evidence="9 11" id="KW-0675">Receptor</keyword>
<keyword evidence="10 11" id="KW-0807">Transducer</keyword>
<feature type="transmembrane region" description="Helical" evidence="11">
    <location>
        <begin position="46"/>
        <end position="73"/>
    </location>
</feature>
<evidence type="ECO:0000256" key="1">
    <source>
        <dbReference type="ARBA" id="ARBA00004651"/>
    </source>
</evidence>
<reference evidence="13" key="2">
    <citation type="submission" date="2025-08" db="UniProtKB">
        <authorList>
            <consortium name="Ensembl"/>
        </authorList>
    </citation>
    <scope>IDENTIFICATION</scope>
</reference>
<dbReference type="Ensembl" id="ENSPNAT00000037908.2">
    <property type="protein sequence ID" value="ENSPNAP00000015903.2"/>
    <property type="gene ID" value="ENSPNAG00000021992.2"/>
</dbReference>
<keyword evidence="7 11" id="KW-0297">G-protein coupled receptor</keyword>
<evidence type="ECO:0000256" key="4">
    <source>
        <dbReference type="ARBA" id="ARBA00022507"/>
    </source>
</evidence>
<dbReference type="Gene3D" id="1.20.1070.10">
    <property type="entry name" value="Rhodopsin 7-helix transmembrane proteins"/>
    <property type="match status" value="1"/>
</dbReference>
<dbReference type="SUPFAM" id="SSF81321">
    <property type="entry name" value="Family A G protein-coupled receptor-like"/>
    <property type="match status" value="1"/>
</dbReference>
<evidence type="ECO:0000256" key="7">
    <source>
        <dbReference type="ARBA" id="ARBA00023040"/>
    </source>
</evidence>
<dbReference type="InterPro" id="IPR017452">
    <property type="entry name" value="GPCR_Rhodpsn_7TM"/>
</dbReference>
<keyword evidence="3 11" id="KW-1003">Cell membrane</keyword>
<keyword evidence="6 11" id="KW-1133">Transmembrane helix</keyword>
<keyword evidence="14" id="KW-1185">Reference proteome</keyword>
<dbReference type="PROSITE" id="PS50262">
    <property type="entry name" value="G_PROTEIN_RECEP_F1_2"/>
    <property type="match status" value="1"/>
</dbReference>
<keyword evidence="8 11" id="KW-0472">Membrane</keyword>
<dbReference type="RefSeq" id="XP_017580550.1">
    <property type="nucleotide sequence ID" value="XM_017725061.2"/>
</dbReference>
<feature type="domain" description="G-protein coupled receptors family 1 profile" evidence="12">
    <location>
        <begin position="22"/>
        <end position="295"/>
    </location>
</feature>
<dbReference type="GO" id="GO:0016503">
    <property type="term" value="F:pheromone receptor activity"/>
    <property type="evidence" value="ECO:0007669"/>
    <property type="project" value="InterPro"/>
</dbReference>
<reference evidence="13" key="3">
    <citation type="submission" date="2025-09" db="UniProtKB">
        <authorList>
            <consortium name="Ensembl"/>
        </authorList>
    </citation>
    <scope>IDENTIFICATION</scope>
</reference>
<dbReference type="GO" id="GO:0005886">
    <property type="term" value="C:plasma membrane"/>
    <property type="evidence" value="ECO:0007669"/>
    <property type="project" value="UniProtKB-SubCell"/>
</dbReference>
<feature type="transmembrane region" description="Helical" evidence="11">
    <location>
        <begin position="123"/>
        <end position="142"/>
    </location>
</feature>
<evidence type="ECO:0000256" key="10">
    <source>
        <dbReference type="ARBA" id="ARBA00023224"/>
    </source>
</evidence>
<dbReference type="InterPro" id="IPR004072">
    <property type="entry name" value="Vmron_rcpt_1"/>
</dbReference>
<evidence type="ECO:0000256" key="11">
    <source>
        <dbReference type="RuleBase" id="RU364061"/>
    </source>
</evidence>
<organism evidence="13 14">
    <name type="scientific">Pygocentrus nattereri</name>
    <name type="common">Red-bellied piranha</name>
    <dbReference type="NCBI Taxonomy" id="42514"/>
    <lineage>
        <taxon>Eukaryota</taxon>
        <taxon>Metazoa</taxon>
        <taxon>Chordata</taxon>
        <taxon>Craniata</taxon>
        <taxon>Vertebrata</taxon>
        <taxon>Euteleostomi</taxon>
        <taxon>Actinopterygii</taxon>
        <taxon>Neopterygii</taxon>
        <taxon>Teleostei</taxon>
        <taxon>Ostariophysi</taxon>
        <taxon>Characiformes</taxon>
        <taxon>Characoidei</taxon>
        <taxon>Pygocentrus</taxon>
    </lineage>
</organism>
<dbReference type="GeneID" id="108444088"/>
<evidence type="ECO:0000256" key="8">
    <source>
        <dbReference type="ARBA" id="ARBA00023136"/>
    </source>
</evidence>
<dbReference type="FunFam" id="1.20.1070.10:FF:000300">
    <property type="entry name" value="Vomeronasal type-1 receptor"/>
    <property type="match status" value="1"/>
</dbReference>
<dbReference type="AlphaFoldDB" id="A0A3B4CX43"/>
<dbReference type="InterPro" id="IPR000276">
    <property type="entry name" value="GPCR_Rhodpsn"/>
</dbReference>
<proteinExistence type="inferred from homology"/>
<evidence type="ECO:0000313" key="13">
    <source>
        <dbReference type="Ensembl" id="ENSPNAP00000015903.2"/>
    </source>
</evidence>
<evidence type="ECO:0000259" key="12">
    <source>
        <dbReference type="PROSITE" id="PS50262"/>
    </source>
</evidence>
<dbReference type="PRINTS" id="PR00237">
    <property type="entry name" value="GPCRRHODOPSN"/>
</dbReference>
<dbReference type="GeneTree" id="ENSGT01030000234553"/>
<feature type="transmembrane region" description="Helical" evidence="11">
    <location>
        <begin position="279"/>
        <end position="297"/>
    </location>
</feature>
<comment type="similarity">
    <text evidence="2 11">Belongs to the G-protein coupled receptor 1 family.</text>
</comment>
<dbReference type="Pfam" id="PF03402">
    <property type="entry name" value="V1R"/>
    <property type="match status" value="1"/>
</dbReference>